<feature type="transmembrane region" description="Helical" evidence="6">
    <location>
        <begin position="96"/>
        <end position="114"/>
    </location>
</feature>
<keyword evidence="3 6" id="KW-0812">Transmembrane</keyword>
<dbReference type="OrthoDB" id="8904098at2759"/>
<comment type="similarity">
    <text evidence="2">Belongs to the major facilitator superfamily. Proton-dependent oligopeptide transporter (POT/PTR) (TC 2.A.17) family.</text>
</comment>
<dbReference type="EMBL" id="JAAMPC010000003">
    <property type="protein sequence ID" value="KAG2321734.1"/>
    <property type="molecule type" value="Genomic_DNA"/>
</dbReference>
<feature type="transmembrane region" description="Helical" evidence="6">
    <location>
        <begin position="20"/>
        <end position="40"/>
    </location>
</feature>
<dbReference type="GO" id="GO:0022857">
    <property type="term" value="F:transmembrane transporter activity"/>
    <property type="evidence" value="ECO:0007669"/>
    <property type="project" value="InterPro"/>
</dbReference>
<comment type="subcellular location">
    <subcellularLocation>
        <location evidence="1">Membrane</location>
        <topology evidence="1">Multi-pass membrane protein</topology>
    </subcellularLocation>
</comment>
<keyword evidence="5 6" id="KW-0472">Membrane</keyword>
<accession>A0A8X7W131</accession>
<keyword evidence="8" id="KW-1185">Reference proteome</keyword>
<evidence type="ECO:0000313" key="7">
    <source>
        <dbReference type="EMBL" id="KAG2321734.1"/>
    </source>
</evidence>
<dbReference type="GO" id="GO:0016020">
    <property type="term" value="C:membrane"/>
    <property type="evidence" value="ECO:0007669"/>
    <property type="project" value="UniProtKB-SubCell"/>
</dbReference>
<evidence type="ECO:0000256" key="5">
    <source>
        <dbReference type="ARBA" id="ARBA00023136"/>
    </source>
</evidence>
<evidence type="ECO:0000256" key="4">
    <source>
        <dbReference type="ARBA" id="ARBA00022989"/>
    </source>
</evidence>
<comment type="caution">
    <text evidence="7">The sequence shown here is derived from an EMBL/GenBank/DDBJ whole genome shotgun (WGS) entry which is preliminary data.</text>
</comment>
<evidence type="ECO:0000256" key="3">
    <source>
        <dbReference type="ARBA" id="ARBA00022692"/>
    </source>
</evidence>
<evidence type="ECO:0000313" key="8">
    <source>
        <dbReference type="Proteomes" id="UP000886595"/>
    </source>
</evidence>
<sequence length="158" mass="17680">MVRFLDRAANTCDLNKIQEAKAITCLVYAIVYVQSPIFFTKQGATMDRSISPGLVVPAATLQRVTSISVIVFIPLYDSLLVKRDNDLINQAHLDHFYWILACLSFINLASFLWFTKSYLVYKSSSMDTSQSSLGAWDSLSMYLSLLSIGNESVQSSMI</sequence>
<dbReference type="Pfam" id="PF00854">
    <property type="entry name" value="PTR2"/>
    <property type="match status" value="1"/>
</dbReference>
<proteinExistence type="inferred from homology"/>
<dbReference type="InterPro" id="IPR036259">
    <property type="entry name" value="MFS_trans_sf"/>
</dbReference>
<dbReference type="PANTHER" id="PTHR11654">
    <property type="entry name" value="OLIGOPEPTIDE TRANSPORTER-RELATED"/>
    <property type="match status" value="1"/>
</dbReference>
<evidence type="ECO:0000256" key="1">
    <source>
        <dbReference type="ARBA" id="ARBA00004141"/>
    </source>
</evidence>
<evidence type="ECO:0000256" key="6">
    <source>
        <dbReference type="SAM" id="Phobius"/>
    </source>
</evidence>
<organism evidence="7 8">
    <name type="scientific">Brassica carinata</name>
    <name type="common">Ethiopian mustard</name>
    <name type="synonym">Abyssinian cabbage</name>
    <dbReference type="NCBI Taxonomy" id="52824"/>
    <lineage>
        <taxon>Eukaryota</taxon>
        <taxon>Viridiplantae</taxon>
        <taxon>Streptophyta</taxon>
        <taxon>Embryophyta</taxon>
        <taxon>Tracheophyta</taxon>
        <taxon>Spermatophyta</taxon>
        <taxon>Magnoliopsida</taxon>
        <taxon>eudicotyledons</taxon>
        <taxon>Gunneridae</taxon>
        <taxon>Pentapetalae</taxon>
        <taxon>rosids</taxon>
        <taxon>malvids</taxon>
        <taxon>Brassicales</taxon>
        <taxon>Brassicaceae</taxon>
        <taxon>Brassiceae</taxon>
        <taxon>Brassica</taxon>
    </lineage>
</organism>
<feature type="transmembrane region" description="Helical" evidence="6">
    <location>
        <begin position="52"/>
        <end position="76"/>
    </location>
</feature>
<protein>
    <submittedName>
        <fullName evidence="7">Uncharacterized protein</fullName>
    </submittedName>
</protein>
<evidence type="ECO:0000256" key="2">
    <source>
        <dbReference type="ARBA" id="ARBA00005982"/>
    </source>
</evidence>
<gene>
    <name evidence="7" type="ORF">Bca52824_014947</name>
</gene>
<dbReference type="Gene3D" id="1.20.1250.20">
    <property type="entry name" value="MFS general substrate transporter like domains"/>
    <property type="match status" value="2"/>
</dbReference>
<dbReference type="Proteomes" id="UP000886595">
    <property type="component" value="Unassembled WGS sequence"/>
</dbReference>
<reference evidence="7 8" key="1">
    <citation type="submission" date="2020-02" db="EMBL/GenBank/DDBJ databases">
        <authorList>
            <person name="Ma Q."/>
            <person name="Huang Y."/>
            <person name="Song X."/>
            <person name="Pei D."/>
        </authorList>
    </citation>
    <scope>NUCLEOTIDE SEQUENCE [LARGE SCALE GENOMIC DNA]</scope>
    <source>
        <strain evidence="7">Sxm20200214</strain>
        <tissue evidence="7">Leaf</tissue>
    </source>
</reference>
<dbReference type="AlphaFoldDB" id="A0A8X7W131"/>
<keyword evidence="4 6" id="KW-1133">Transmembrane helix</keyword>
<name>A0A8X7W131_BRACI</name>
<dbReference type="InterPro" id="IPR000109">
    <property type="entry name" value="POT_fam"/>
</dbReference>